<organism evidence="1 2">
    <name type="scientific">Niastella soli</name>
    <dbReference type="NCBI Taxonomy" id="2821487"/>
    <lineage>
        <taxon>Bacteria</taxon>
        <taxon>Pseudomonadati</taxon>
        <taxon>Bacteroidota</taxon>
        <taxon>Chitinophagia</taxon>
        <taxon>Chitinophagales</taxon>
        <taxon>Chitinophagaceae</taxon>
        <taxon>Niastella</taxon>
    </lineage>
</organism>
<protein>
    <submittedName>
        <fullName evidence="1">6-bladed beta-propeller</fullName>
    </submittedName>
</protein>
<keyword evidence="2" id="KW-1185">Reference proteome</keyword>
<dbReference type="Pfam" id="PF17170">
    <property type="entry name" value="DUF5128"/>
    <property type="match status" value="1"/>
</dbReference>
<accession>A0ABS3YX58</accession>
<sequence length="413" mass="48730">MTNDLRCLILILYSLFLSSVAPAQLQKIYLHPKAAGTDKQSKFIDSIRFIPLEVQGDVELARFSAVEVTNNYFIIKDWINKAILVYAKDGRFVKKVSFKRIGEGIYPAYDERTNQIVFFGNNKNYALTPKDRIKIKLDWNNPRNRKYYKKYIIDLGDTSFAIKKSIPRQNDILHARYFYDDLYSMGEINTSELYKDSLDYEFKIYKNDQLVKGYFPYNRINEAKFLYKEENVSVVSTDTPYIHFITRPYCDTVYKMVRDSLLPGYQIVLPLENSLPASFFTRPLKNKTDRDNFDRNNGMMLHQVYAFYDAPRFIYFLMGYLNNYEYYIYQKQTNTTYKVKNIKPDSTQYNLSLLDDYGITRKGDRFYKTQKVGEILSFFEKNKNVPVPKELESFIKSNPPATAPIIIEYKLKN</sequence>
<gene>
    <name evidence="1" type="ORF">J7I42_17540</name>
</gene>
<evidence type="ECO:0000313" key="2">
    <source>
        <dbReference type="Proteomes" id="UP000677244"/>
    </source>
</evidence>
<dbReference type="Proteomes" id="UP000677244">
    <property type="component" value="Unassembled WGS sequence"/>
</dbReference>
<dbReference type="RefSeq" id="WP_209140143.1">
    <property type="nucleotide sequence ID" value="NZ_JAGHKO010000004.1"/>
</dbReference>
<proteinExistence type="predicted"/>
<dbReference type="EMBL" id="JAGHKO010000004">
    <property type="protein sequence ID" value="MBO9202092.1"/>
    <property type="molecule type" value="Genomic_DNA"/>
</dbReference>
<evidence type="ECO:0000313" key="1">
    <source>
        <dbReference type="EMBL" id="MBO9202092.1"/>
    </source>
</evidence>
<reference evidence="1 2" key="1">
    <citation type="submission" date="2021-03" db="EMBL/GenBank/DDBJ databases">
        <title>Assistant Professor.</title>
        <authorList>
            <person name="Huq M.A."/>
        </authorList>
    </citation>
    <scope>NUCLEOTIDE SEQUENCE [LARGE SCALE GENOMIC DNA]</scope>
    <source>
        <strain evidence="1 2">MAH-29</strain>
    </source>
</reference>
<name>A0ABS3YX58_9BACT</name>
<comment type="caution">
    <text evidence="1">The sequence shown here is derived from an EMBL/GenBank/DDBJ whole genome shotgun (WGS) entry which is preliminary data.</text>
</comment>